<gene>
    <name evidence="2" type="ORF">EHYA_08125</name>
</gene>
<feature type="region of interest" description="Disordered" evidence="1">
    <location>
        <begin position="223"/>
        <end position="243"/>
    </location>
</feature>
<evidence type="ECO:0000313" key="2">
    <source>
        <dbReference type="EMBL" id="GCE00400.1"/>
    </source>
</evidence>
<keyword evidence="3" id="KW-1185">Reference proteome</keyword>
<accession>A0A401Z0G4</accession>
<organism evidence="2 3">
    <name type="scientific">Embleya hyalina</name>
    <dbReference type="NCBI Taxonomy" id="516124"/>
    <lineage>
        <taxon>Bacteria</taxon>
        <taxon>Bacillati</taxon>
        <taxon>Actinomycetota</taxon>
        <taxon>Actinomycetes</taxon>
        <taxon>Kitasatosporales</taxon>
        <taxon>Streptomycetaceae</taxon>
        <taxon>Embleya</taxon>
    </lineage>
</organism>
<dbReference type="Gene3D" id="2.130.10.10">
    <property type="entry name" value="YVTN repeat-like/Quinoprotein amine dehydrogenase"/>
    <property type="match status" value="1"/>
</dbReference>
<dbReference type="SUPFAM" id="SSF50978">
    <property type="entry name" value="WD40 repeat-like"/>
    <property type="match status" value="1"/>
</dbReference>
<evidence type="ECO:0000313" key="3">
    <source>
        <dbReference type="Proteomes" id="UP000286931"/>
    </source>
</evidence>
<reference evidence="2 3" key="1">
    <citation type="submission" date="2018-12" db="EMBL/GenBank/DDBJ databases">
        <title>Draft genome sequence of Embleya hyalina NBRC 13850T.</title>
        <authorList>
            <person name="Komaki H."/>
            <person name="Hosoyama A."/>
            <person name="Kimura A."/>
            <person name="Ichikawa N."/>
            <person name="Tamura T."/>
        </authorList>
    </citation>
    <scope>NUCLEOTIDE SEQUENCE [LARGE SCALE GENOMIC DNA]</scope>
    <source>
        <strain evidence="2 3">NBRC 13850</strain>
    </source>
</reference>
<proteinExistence type="predicted"/>
<dbReference type="OrthoDB" id="3443514at2"/>
<dbReference type="InterPro" id="IPR015943">
    <property type="entry name" value="WD40/YVTN_repeat-like_dom_sf"/>
</dbReference>
<dbReference type="EMBL" id="BIFH01000039">
    <property type="protein sequence ID" value="GCE00400.1"/>
    <property type="molecule type" value="Genomic_DNA"/>
</dbReference>
<dbReference type="AlphaFoldDB" id="A0A401Z0G4"/>
<evidence type="ECO:0000256" key="1">
    <source>
        <dbReference type="SAM" id="MobiDB-lite"/>
    </source>
</evidence>
<dbReference type="RefSeq" id="WP_126642128.1">
    <property type="nucleotide sequence ID" value="NZ_BIFH01000039.1"/>
</dbReference>
<dbReference type="Proteomes" id="UP000286931">
    <property type="component" value="Unassembled WGS sequence"/>
</dbReference>
<comment type="caution">
    <text evidence="2">The sequence shown here is derived from an EMBL/GenBank/DDBJ whole genome shotgun (WGS) entry which is preliminary data.</text>
</comment>
<dbReference type="InterPro" id="IPR036322">
    <property type="entry name" value="WD40_repeat_dom_sf"/>
</dbReference>
<sequence length="755" mass="77184">MVDQDGHRLPHMTGGRHLAARALLGWLDDPRSPRLCLVGGSPGAGKSHLLAWLYAATAGEGTPPARRLHAFVPAGGSTLPGVTVELARHLGVAARTPRHLVAWAALDPRRTVITIADLDHAGVPGSPGEGARIVTDLLDPLLDLPHVRLLVECTDAATRAAFTRVAGPAALDLDEPRWTHPGRFARWYAELLVAAPGTSPPAAEAAYPHPGLARLAARVDGASASSPSAAPDPAPVSAADPGGPSERFARIHRAWWAGLGEDVRSAVAALYGLDLPLTARQWAIACSTLYPGPAPGPDGAATDAPIAAATRALPPLLDGGDTWALPAGPLADFVAGRRGECLDPGRAARVHAALRRDADAGIVDLAGLHDAGEERLSAILEHSVRIGDAAALAVDPIVQALARPHVVAGALVATGQWADPAQAAFRGAYGTLVAEPAPGTRAALLAMHRLGRDDDAARRLAARAAAPGWRAEWARWGEGDPLRPDRWPGPVLAAASGRGALAGQALLVDDTGTIRTVRGADGGIVGRVGASFGPIPLRALASTYGGRVATLNRWGGVDVLDAAYHGPRGALEAGFRRLVNTCGAEPTVLCAHPLPALGDAEGAVWCYAPAPTPTSTPAGDEPPPRGVFSAPLHAGPVTALGAVRTGTAGAPTLVISGGRDGRVRMWSPGAEPGPDALDARAAPVTALACEQTTEGLLIAVAWADGPVRLRRPGDDTTVDLNPGLPVTGIAVSVEGHIVLGTAAGVIGLRLERPAG</sequence>
<name>A0A401Z0G4_9ACTN</name>
<protein>
    <submittedName>
        <fullName evidence="2">Uncharacterized protein</fullName>
    </submittedName>
</protein>